<comment type="caution">
    <text evidence="2">The sequence shown here is derived from an EMBL/GenBank/DDBJ whole genome shotgun (WGS) entry which is preliminary data.</text>
</comment>
<proteinExistence type="predicted"/>
<feature type="coiled-coil region" evidence="1">
    <location>
        <begin position="187"/>
        <end position="214"/>
    </location>
</feature>
<keyword evidence="3" id="KW-1185">Reference proteome</keyword>
<sequence length="637" mass="74494">MSKLNINKLILLGPSYKRTLVFNKGFNLIRGDRTSGKSLTLQLIDYCFGRSEHIRLKVHKELAKHCDEVFLEISIDDEVITLNRLLKKNKSKISIFFCEFDDIDGYIPKISDIKEVMQYIMRKLNINEYIRTKYKPHSKEQQLDTISFRDIFRYVYIKQHALGTNDFLDNKVTFKKNKNPYAFEMIFDLVEADKDQLSEQLIAAKNNIEMKKREITGLNSYLEDKEASEFVTLISQENQIKREIAVQKSKKTLVIQENNSHKSTENEMYIKLKNRLTTIANQIFDYKRQIKDIHLSIESKKFLLQEYEKEKSETEATLEMNYRLVVNNQRIECPLCHSTVQSHIHHESKPTEKILNKIHRETKNKAKLVQNLIKKDIDKIEKIDAQVASLSKEQAILDNAVGEFSKKTSVPYLSQLDSINSIINSYNREKEIIDECIRVHRKIEEKNKLIEELESEIENLEEDLNGLKASEDEKHKIFKLINEKYKDYMARLKYDTTHTYIDFKEYIPYHDGASVFEHESGGLLECMQISFVAAILSSKIKGYAAGHPGFLLLDSISKYLGTIRSEMDEEDRNRKGRINDPEVYEEIYKIFVELSEYFQLIVVDNTPPSMYISYSEYTFLSGEQGLIDLSVNELDET</sequence>
<dbReference type="EMBL" id="JBHSOZ010000016">
    <property type="protein sequence ID" value="MFC5714427.1"/>
    <property type="molecule type" value="Genomic_DNA"/>
</dbReference>
<evidence type="ECO:0000256" key="1">
    <source>
        <dbReference type="SAM" id="Coils"/>
    </source>
</evidence>
<accession>A0ABW0YUM4</accession>
<protein>
    <recommendedName>
        <fullName evidence="4">AAA domain-containing protein</fullName>
    </recommendedName>
</protein>
<reference evidence="3" key="1">
    <citation type="journal article" date="2019" name="Int. J. Syst. Evol. Microbiol.">
        <title>The Global Catalogue of Microorganisms (GCM) 10K type strain sequencing project: providing services to taxonomists for standard genome sequencing and annotation.</title>
        <authorList>
            <consortium name="The Broad Institute Genomics Platform"/>
            <consortium name="The Broad Institute Genome Sequencing Center for Infectious Disease"/>
            <person name="Wu L."/>
            <person name="Ma J."/>
        </authorList>
    </citation>
    <scope>NUCLEOTIDE SEQUENCE [LARGE SCALE GENOMIC DNA]</scope>
    <source>
        <strain evidence="3">CECT 7184</strain>
    </source>
</reference>
<dbReference type="InterPro" id="IPR027417">
    <property type="entry name" value="P-loop_NTPase"/>
</dbReference>
<dbReference type="Proteomes" id="UP001596142">
    <property type="component" value="Unassembled WGS sequence"/>
</dbReference>
<organism evidence="2 3">
    <name type="scientific">Thalassorhabdus alkalitolerans</name>
    <dbReference type="NCBI Taxonomy" id="2282697"/>
    <lineage>
        <taxon>Bacteria</taxon>
        <taxon>Bacillati</taxon>
        <taxon>Bacillota</taxon>
        <taxon>Bacilli</taxon>
        <taxon>Bacillales</taxon>
        <taxon>Bacillaceae</taxon>
        <taxon>Thalassorhabdus</taxon>
    </lineage>
</organism>
<name>A0ABW0YUM4_9BACI</name>
<gene>
    <name evidence="2" type="ORF">ACFPU1_16910</name>
</gene>
<evidence type="ECO:0008006" key="4">
    <source>
        <dbReference type="Google" id="ProtNLM"/>
    </source>
</evidence>
<evidence type="ECO:0000313" key="2">
    <source>
        <dbReference type="EMBL" id="MFC5714427.1"/>
    </source>
</evidence>
<dbReference type="RefSeq" id="WP_385943140.1">
    <property type="nucleotide sequence ID" value="NZ_JBHSOZ010000016.1"/>
</dbReference>
<keyword evidence="1" id="KW-0175">Coiled coil</keyword>
<feature type="coiled-coil region" evidence="1">
    <location>
        <begin position="436"/>
        <end position="470"/>
    </location>
</feature>
<dbReference type="Gene3D" id="3.40.50.300">
    <property type="entry name" value="P-loop containing nucleotide triphosphate hydrolases"/>
    <property type="match status" value="2"/>
</dbReference>
<evidence type="ECO:0000313" key="3">
    <source>
        <dbReference type="Proteomes" id="UP001596142"/>
    </source>
</evidence>